<feature type="domain" description="Aminoacyl-transfer RNA synthetases class-II family profile" evidence="15">
    <location>
        <begin position="182"/>
        <end position="503"/>
    </location>
</feature>
<dbReference type="InterPro" id="IPR002313">
    <property type="entry name" value="Lys-tRNA-ligase_II"/>
</dbReference>
<feature type="binding site" evidence="13">
    <location>
        <position position="415"/>
    </location>
    <ligand>
        <name>Mg(2+)</name>
        <dbReference type="ChEBI" id="CHEBI:18420"/>
        <label>1</label>
    </ligand>
</feature>
<dbReference type="FunFam" id="2.40.50.140:FF:000024">
    <property type="entry name" value="Lysine--tRNA ligase"/>
    <property type="match status" value="1"/>
</dbReference>
<keyword evidence="6 13" id="KW-0479">Metal-binding</keyword>
<accession>A0A9X3YP58</accession>
<dbReference type="CDD" id="cd00775">
    <property type="entry name" value="LysRS_core"/>
    <property type="match status" value="1"/>
</dbReference>
<dbReference type="FunFam" id="3.30.930.10:FF:000001">
    <property type="entry name" value="Lysine--tRNA ligase"/>
    <property type="match status" value="1"/>
</dbReference>
<dbReference type="NCBIfam" id="NF001756">
    <property type="entry name" value="PRK00484.1"/>
    <property type="match status" value="1"/>
</dbReference>
<dbReference type="Pfam" id="PF00152">
    <property type="entry name" value="tRNA-synt_2"/>
    <property type="match status" value="1"/>
</dbReference>
<comment type="catalytic activity">
    <reaction evidence="12 13 14">
        <text>tRNA(Lys) + L-lysine + ATP = L-lysyl-tRNA(Lys) + AMP + diphosphate</text>
        <dbReference type="Rhea" id="RHEA:20792"/>
        <dbReference type="Rhea" id="RHEA-COMP:9696"/>
        <dbReference type="Rhea" id="RHEA-COMP:9697"/>
        <dbReference type="ChEBI" id="CHEBI:30616"/>
        <dbReference type="ChEBI" id="CHEBI:32551"/>
        <dbReference type="ChEBI" id="CHEBI:33019"/>
        <dbReference type="ChEBI" id="CHEBI:78442"/>
        <dbReference type="ChEBI" id="CHEBI:78529"/>
        <dbReference type="ChEBI" id="CHEBI:456215"/>
        <dbReference type="EC" id="6.1.1.6"/>
    </reaction>
</comment>
<comment type="cofactor">
    <cofactor evidence="13 14">
        <name>Mg(2+)</name>
        <dbReference type="ChEBI" id="CHEBI:18420"/>
    </cofactor>
    <text evidence="13 14">Binds 3 Mg(2+) ions per subunit.</text>
</comment>
<proteinExistence type="inferred from homology"/>
<evidence type="ECO:0000256" key="1">
    <source>
        <dbReference type="ARBA" id="ARBA00004496"/>
    </source>
</evidence>
<evidence type="ECO:0000256" key="7">
    <source>
        <dbReference type="ARBA" id="ARBA00022741"/>
    </source>
</evidence>
<keyword evidence="9 13" id="KW-0460">Magnesium</keyword>
<protein>
    <recommendedName>
        <fullName evidence="13">Lysine--tRNA ligase</fullName>
        <ecNumber evidence="13">6.1.1.6</ecNumber>
    </recommendedName>
    <alternativeName>
        <fullName evidence="13">Lysyl-tRNA synthetase</fullName>
        <shortName evidence="13">LysRS</shortName>
    </alternativeName>
</protein>
<evidence type="ECO:0000256" key="2">
    <source>
        <dbReference type="ARBA" id="ARBA00008226"/>
    </source>
</evidence>
<dbReference type="PRINTS" id="PR00982">
    <property type="entry name" value="TRNASYNTHLYS"/>
</dbReference>
<dbReference type="AlphaFoldDB" id="A0A9X3YP58"/>
<dbReference type="HAMAP" id="MF_00252">
    <property type="entry name" value="Lys_tRNA_synth_class2"/>
    <property type="match status" value="1"/>
</dbReference>
<evidence type="ECO:0000256" key="8">
    <source>
        <dbReference type="ARBA" id="ARBA00022840"/>
    </source>
</evidence>
<evidence type="ECO:0000259" key="15">
    <source>
        <dbReference type="PROSITE" id="PS50862"/>
    </source>
</evidence>
<comment type="subcellular location">
    <subcellularLocation>
        <location evidence="1 13">Cytoplasm</location>
    </subcellularLocation>
</comment>
<keyword evidence="11 13" id="KW-0030">Aminoacyl-tRNA synthetase</keyword>
<dbReference type="GO" id="GO:0000287">
    <property type="term" value="F:magnesium ion binding"/>
    <property type="evidence" value="ECO:0007669"/>
    <property type="project" value="UniProtKB-UniRule"/>
</dbReference>
<keyword evidence="17" id="KW-1185">Reference proteome</keyword>
<evidence type="ECO:0000313" key="17">
    <source>
        <dbReference type="Proteomes" id="UP001139971"/>
    </source>
</evidence>
<dbReference type="GO" id="GO:0005524">
    <property type="term" value="F:ATP binding"/>
    <property type="evidence" value="ECO:0007669"/>
    <property type="project" value="UniProtKB-UniRule"/>
</dbReference>
<dbReference type="GO" id="GO:0004824">
    <property type="term" value="F:lysine-tRNA ligase activity"/>
    <property type="evidence" value="ECO:0007669"/>
    <property type="project" value="UniProtKB-UniRule"/>
</dbReference>
<evidence type="ECO:0000256" key="5">
    <source>
        <dbReference type="ARBA" id="ARBA00022598"/>
    </source>
</evidence>
<dbReference type="PROSITE" id="PS50862">
    <property type="entry name" value="AA_TRNA_LIGASE_II"/>
    <property type="match status" value="1"/>
</dbReference>
<dbReference type="EMBL" id="JAOVZO020000023">
    <property type="protein sequence ID" value="MDC8015906.1"/>
    <property type="molecule type" value="Genomic_DNA"/>
</dbReference>
<evidence type="ECO:0000256" key="13">
    <source>
        <dbReference type="HAMAP-Rule" id="MF_00252"/>
    </source>
</evidence>
<dbReference type="Pfam" id="PF01336">
    <property type="entry name" value="tRNA_anti-codon"/>
    <property type="match status" value="1"/>
</dbReference>
<dbReference type="Proteomes" id="UP001139971">
    <property type="component" value="Unassembled WGS sequence"/>
</dbReference>
<comment type="similarity">
    <text evidence="2 13">Belongs to the class-II aminoacyl-tRNA synthetase family.</text>
</comment>
<dbReference type="InterPro" id="IPR006195">
    <property type="entry name" value="aa-tRNA-synth_II"/>
</dbReference>
<dbReference type="GO" id="GO:0005829">
    <property type="term" value="C:cytosol"/>
    <property type="evidence" value="ECO:0007669"/>
    <property type="project" value="UniProtKB-ARBA"/>
</dbReference>
<dbReference type="GO" id="GO:0042803">
    <property type="term" value="F:protein homodimerization activity"/>
    <property type="evidence" value="ECO:0007669"/>
    <property type="project" value="UniProtKB-ARBA"/>
</dbReference>
<evidence type="ECO:0000256" key="4">
    <source>
        <dbReference type="ARBA" id="ARBA00022490"/>
    </source>
</evidence>
<dbReference type="PANTHER" id="PTHR42918:SF15">
    <property type="entry name" value="LYSINE--TRNA LIGASE, CHLOROPLASTIC_MITOCHONDRIAL"/>
    <property type="match status" value="1"/>
</dbReference>
<dbReference type="RefSeq" id="WP_263543538.1">
    <property type="nucleotide sequence ID" value="NZ_JAOVZO020000023.1"/>
</dbReference>
<dbReference type="InterPro" id="IPR004364">
    <property type="entry name" value="Aa-tRNA-synt_II"/>
</dbReference>
<dbReference type="NCBIfam" id="TIGR00499">
    <property type="entry name" value="lysS_bact"/>
    <property type="match status" value="1"/>
</dbReference>
<feature type="binding site" evidence="13">
    <location>
        <position position="422"/>
    </location>
    <ligand>
        <name>Mg(2+)</name>
        <dbReference type="ChEBI" id="CHEBI:18420"/>
        <label>2</label>
    </ligand>
</feature>
<dbReference type="InterPro" id="IPR018149">
    <property type="entry name" value="Lys-tRNA-synth_II_C"/>
</dbReference>
<evidence type="ECO:0000256" key="9">
    <source>
        <dbReference type="ARBA" id="ARBA00022842"/>
    </source>
</evidence>
<dbReference type="Gene3D" id="3.30.930.10">
    <property type="entry name" value="Bira Bifunctional Protein, Domain 2"/>
    <property type="match status" value="1"/>
</dbReference>
<keyword evidence="4 13" id="KW-0963">Cytoplasm</keyword>
<dbReference type="InterPro" id="IPR012340">
    <property type="entry name" value="NA-bd_OB-fold"/>
</dbReference>
<feature type="binding site" evidence="13">
    <location>
        <position position="422"/>
    </location>
    <ligand>
        <name>Mg(2+)</name>
        <dbReference type="ChEBI" id="CHEBI:18420"/>
        <label>1</label>
    </ligand>
</feature>
<sequence>MTDETQQPPDENKLIAERREKLKALRAGGVAFPNDFVPDAFAGDLQAEFADKERWGAEALEALGRRVRVAGRMLAKRQMGKASFAQLQDVTDRIQLFLQQAALGEAAYDAFKGYDIGDIVGAEGVLTRTKTGELSVKVDALRLLTKALRPLPDKWHGLADVEQRYRQRYVDLVVTEDARRVFKLRSRVIGFIRQWLEAAPRRFMEVETPMMHAIPGGATARPFVTHHNALDIDLYLRVAPELYLKRLVVGGFDRVYEINRNFRNEGVSTRHNPEFTMLELYQAYATYNEIMDITEGMIRETAQAALGRTALTWEGRDIDVGAPFKRWPMEQAVREMNPEIGEHELRDRDALARHCARLGIHVKPGYGRGKLLTELFEATVEASLIQPTFITQYPTEVSPLARANDADPGITDRFELFIGAKEIANGFSELNDPEDQAARFLAQVAAKDSGDDEAMHFDHDYIRALEYGLPPTGGLGVGIDRLVMLLADVPSIRDVLLFPYMRPEA</sequence>
<dbReference type="EC" id="6.1.1.6" evidence="13"/>
<dbReference type="Gene3D" id="2.40.50.140">
    <property type="entry name" value="Nucleic acid-binding proteins"/>
    <property type="match status" value="1"/>
</dbReference>
<evidence type="ECO:0000256" key="12">
    <source>
        <dbReference type="ARBA" id="ARBA00048573"/>
    </source>
</evidence>
<gene>
    <name evidence="13 16" type="primary">lysS</name>
    <name evidence="16" type="ORF">OD750_025565</name>
</gene>
<dbReference type="GO" id="GO:0000049">
    <property type="term" value="F:tRNA binding"/>
    <property type="evidence" value="ECO:0007669"/>
    <property type="project" value="TreeGrafter"/>
</dbReference>
<comment type="caution">
    <text evidence="16">The sequence shown here is derived from an EMBL/GenBank/DDBJ whole genome shotgun (WGS) entry which is preliminary data.</text>
</comment>
<name>A0A9X3YP58_9GAMM</name>
<reference evidence="16" key="1">
    <citation type="submission" date="2023-02" db="EMBL/GenBank/DDBJ databases">
        <title>Tahibacter soli sp. nov. isolated from soil.</title>
        <authorList>
            <person name="Baek J.H."/>
            <person name="Lee J.K."/>
            <person name="Choi D.G."/>
            <person name="Jeon C.O."/>
        </authorList>
    </citation>
    <scope>NUCLEOTIDE SEQUENCE</scope>
    <source>
        <strain evidence="16">BL</strain>
    </source>
</reference>
<dbReference type="CDD" id="cd04322">
    <property type="entry name" value="LysRS_N"/>
    <property type="match status" value="1"/>
</dbReference>
<evidence type="ECO:0000256" key="6">
    <source>
        <dbReference type="ARBA" id="ARBA00022723"/>
    </source>
</evidence>
<dbReference type="SUPFAM" id="SSF50249">
    <property type="entry name" value="Nucleic acid-binding proteins"/>
    <property type="match status" value="1"/>
</dbReference>
<keyword evidence="8 13" id="KW-0067">ATP-binding</keyword>
<dbReference type="InterPro" id="IPR004365">
    <property type="entry name" value="NA-bd_OB_tRNA"/>
</dbReference>
<evidence type="ECO:0000256" key="10">
    <source>
        <dbReference type="ARBA" id="ARBA00022917"/>
    </source>
</evidence>
<dbReference type="GO" id="GO:0006430">
    <property type="term" value="P:lysyl-tRNA aminoacylation"/>
    <property type="evidence" value="ECO:0007669"/>
    <property type="project" value="UniProtKB-UniRule"/>
</dbReference>
<comment type="subunit">
    <text evidence="3 13">Homodimer.</text>
</comment>
<keyword evidence="5 13" id="KW-0436">Ligase</keyword>
<dbReference type="InterPro" id="IPR044136">
    <property type="entry name" value="Lys-tRNA-ligase_II_N"/>
</dbReference>
<evidence type="ECO:0000256" key="11">
    <source>
        <dbReference type="ARBA" id="ARBA00023146"/>
    </source>
</evidence>
<evidence type="ECO:0000313" key="16">
    <source>
        <dbReference type="EMBL" id="MDC8015906.1"/>
    </source>
</evidence>
<evidence type="ECO:0000256" key="3">
    <source>
        <dbReference type="ARBA" id="ARBA00011738"/>
    </source>
</evidence>
<keyword evidence="7 13" id="KW-0547">Nucleotide-binding</keyword>
<dbReference type="InterPro" id="IPR045864">
    <property type="entry name" value="aa-tRNA-synth_II/BPL/LPL"/>
</dbReference>
<evidence type="ECO:0000256" key="14">
    <source>
        <dbReference type="RuleBase" id="RU000336"/>
    </source>
</evidence>
<dbReference type="SUPFAM" id="SSF55681">
    <property type="entry name" value="Class II aaRS and biotin synthetases"/>
    <property type="match status" value="1"/>
</dbReference>
<keyword evidence="10 13" id="KW-0648">Protein biosynthesis</keyword>
<dbReference type="PANTHER" id="PTHR42918">
    <property type="entry name" value="LYSYL-TRNA SYNTHETASE"/>
    <property type="match status" value="1"/>
</dbReference>
<organism evidence="16 17">
    <name type="scientific">Tahibacter soli</name>
    <dbReference type="NCBI Taxonomy" id="2983605"/>
    <lineage>
        <taxon>Bacteria</taxon>
        <taxon>Pseudomonadati</taxon>
        <taxon>Pseudomonadota</taxon>
        <taxon>Gammaproteobacteria</taxon>
        <taxon>Lysobacterales</taxon>
        <taxon>Rhodanobacteraceae</taxon>
        <taxon>Tahibacter</taxon>
    </lineage>
</organism>